<gene>
    <name evidence="1" type="ORF">CCACVL1_14651</name>
</gene>
<organism evidence="1 2">
    <name type="scientific">Corchorus capsularis</name>
    <name type="common">Jute</name>
    <dbReference type="NCBI Taxonomy" id="210143"/>
    <lineage>
        <taxon>Eukaryota</taxon>
        <taxon>Viridiplantae</taxon>
        <taxon>Streptophyta</taxon>
        <taxon>Embryophyta</taxon>
        <taxon>Tracheophyta</taxon>
        <taxon>Spermatophyta</taxon>
        <taxon>Magnoliopsida</taxon>
        <taxon>eudicotyledons</taxon>
        <taxon>Gunneridae</taxon>
        <taxon>Pentapetalae</taxon>
        <taxon>rosids</taxon>
        <taxon>malvids</taxon>
        <taxon>Malvales</taxon>
        <taxon>Malvaceae</taxon>
        <taxon>Grewioideae</taxon>
        <taxon>Apeibeae</taxon>
        <taxon>Corchorus</taxon>
    </lineage>
</organism>
<name>A0A1R3I681_COCAP</name>
<dbReference type="Gramene" id="OMO78105">
    <property type="protein sequence ID" value="OMO78105"/>
    <property type="gene ID" value="CCACVL1_14651"/>
</dbReference>
<reference evidence="1 2" key="1">
    <citation type="submission" date="2013-09" db="EMBL/GenBank/DDBJ databases">
        <title>Corchorus capsularis genome sequencing.</title>
        <authorList>
            <person name="Alam M."/>
            <person name="Haque M.S."/>
            <person name="Islam M.S."/>
            <person name="Emdad E.M."/>
            <person name="Islam M.M."/>
            <person name="Ahmed B."/>
            <person name="Halim A."/>
            <person name="Hossen Q.M.M."/>
            <person name="Hossain M.Z."/>
            <person name="Ahmed R."/>
            <person name="Khan M.M."/>
            <person name="Islam R."/>
            <person name="Rashid M.M."/>
            <person name="Khan S.A."/>
            <person name="Rahman M.S."/>
            <person name="Alam M."/>
        </authorList>
    </citation>
    <scope>NUCLEOTIDE SEQUENCE [LARGE SCALE GENOMIC DNA]</scope>
    <source>
        <strain evidence="2">cv. CVL-1</strain>
        <tissue evidence="1">Whole seedling</tissue>
    </source>
</reference>
<dbReference type="AlphaFoldDB" id="A0A1R3I681"/>
<dbReference type="OrthoDB" id="10407466at2759"/>
<sequence>MDNSSHPFGERGMKAKPIYEVSTNSHIAALEDKVDASNA</sequence>
<dbReference type="Proteomes" id="UP000188268">
    <property type="component" value="Unassembled WGS sequence"/>
</dbReference>
<keyword evidence="2" id="KW-1185">Reference proteome</keyword>
<accession>A0A1R3I681</accession>
<comment type="caution">
    <text evidence="1">The sequence shown here is derived from an EMBL/GenBank/DDBJ whole genome shotgun (WGS) entry which is preliminary data.</text>
</comment>
<proteinExistence type="predicted"/>
<protein>
    <submittedName>
        <fullName evidence="1">Uncharacterized protein</fullName>
    </submittedName>
</protein>
<evidence type="ECO:0000313" key="1">
    <source>
        <dbReference type="EMBL" id="OMO78105.1"/>
    </source>
</evidence>
<dbReference type="EMBL" id="AWWV01010614">
    <property type="protein sequence ID" value="OMO78105.1"/>
    <property type="molecule type" value="Genomic_DNA"/>
</dbReference>
<evidence type="ECO:0000313" key="2">
    <source>
        <dbReference type="Proteomes" id="UP000188268"/>
    </source>
</evidence>